<evidence type="ECO:0000256" key="1">
    <source>
        <dbReference type="SAM" id="Phobius"/>
    </source>
</evidence>
<evidence type="ECO:0000313" key="2">
    <source>
        <dbReference type="EMBL" id="KUM50775.1"/>
    </source>
</evidence>
<geneLocation type="mitochondrion" evidence="2"/>
<feature type="transmembrane region" description="Helical" evidence="1">
    <location>
        <begin position="65"/>
        <end position="86"/>
    </location>
</feature>
<organism evidence="2">
    <name type="scientific">Picea glauca</name>
    <name type="common">White spruce</name>
    <name type="synonym">Pinus glauca</name>
    <dbReference type="NCBI Taxonomy" id="3330"/>
    <lineage>
        <taxon>Eukaryota</taxon>
        <taxon>Viridiplantae</taxon>
        <taxon>Streptophyta</taxon>
        <taxon>Embryophyta</taxon>
        <taxon>Tracheophyta</taxon>
        <taxon>Spermatophyta</taxon>
        <taxon>Pinopsida</taxon>
        <taxon>Pinidae</taxon>
        <taxon>Conifers I</taxon>
        <taxon>Pinales</taxon>
        <taxon>Pinaceae</taxon>
        <taxon>Picea</taxon>
    </lineage>
</organism>
<protein>
    <submittedName>
        <fullName evidence="2">Uncharacterized protein</fullName>
    </submittedName>
</protein>
<sequence length="104" mass="11654">MELKLIKEVLGEVLIRPDHQLDLELGEGILLAFPLLLSVLIQWLVDLELQLGQLNQSNQLAMDPYLLLGGHLVLGNLLLLVLLMVVELKQAMLGRMNTFGAYRP</sequence>
<name>A0A101M4P4_PICGL</name>
<keyword evidence="1" id="KW-1133">Transmembrane helix</keyword>
<feature type="transmembrane region" description="Helical" evidence="1">
    <location>
        <begin position="25"/>
        <end position="45"/>
    </location>
</feature>
<keyword evidence="1" id="KW-0472">Membrane</keyword>
<gene>
    <name evidence="2" type="ORF">ABT39_MTgene619</name>
</gene>
<proteinExistence type="predicted"/>
<reference evidence="2" key="1">
    <citation type="journal article" date="2015" name="Genome Biol. Evol.">
        <title>Organellar Genomes of White Spruce (Picea glauca): Assembly and Annotation.</title>
        <authorList>
            <person name="Jackman S.D."/>
            <person name="Warren R.L."/>
            <person name="Gibb E.A."/>
            <person name="Vandervalk B.P."/>
            <person name="Mohamadi H."/>
            <person name="Chu J."/>
            <person name="Raymond A."/>
            <person name="Pleasance S."/>
            <person name="Coope R."/>
            <person name="Wildung M.R."/>
            <person name="Ritland C.E."/>
            <person name="Bousquet J."/>
            <person name="Jones S.J."/>
            <person name="Bohlmann J."/>
            <person name="Birol I."/>
        </authorList>
    </citation>
    <scope>NUCLEOTIDE SEQUENCE [LARGE SCALE GENOMIC DNA]</scope>
    <source>
        <tissue evidence="2">Flushing bud</tissue>
    </source>
</reference>
<keyword evidence="1" id="KW-0812">Transmembrane</keyword>
<accession>A0A101M4P4</accession>
<keyword evidence="2" id="KW-0496">Mitochondrion</keyword>
<dbReference type="AlphaFoldDB" id="A0A101M4P4"/>
<comment type="caution">
    <text evidence="2">The sequence shown here is derived from an EMBL/GenBank/DDBJ whole genome shotgun (WGS) entry which is preliminary data.</text>
</comment>
<dbReference type="EMBL" id="LKAM01000001">
    <property type="protein sequence ID" value="KUM50775.1"/>
    <property type="molecule type" value="Genomic_DNA"/>
</dbReference>